<dbReference type="AlphaFoldDB" id="A0A1Y2SMS6"/>
<dbReference type="EMBL" id="MUBK01000011">
    <property type="protein sequence ID" value="OTA20251.1"/>
    <property type="molecule type" value="Genomic_DNA"/>
</dbReference>
<reference evidence="1 2" key="1">
    <citation type="submission" date="2017-01" db="EMBL/GenBank/DDBJ databases">
        <title>Deconstructing symbiosis and pathogenesis requirements using a combined genomic-metabolomic approach.</title>
        <authorList>
            <person name="Tobias N.J."/>
            <person name="Wolff H."/>
            <person name="Djahanschiri B."/>
            <person name="Ebersberger I."/>
            <person name="Bode H.B."/>
        </authorList>
    </citation>
    <scope>NUCLEOTIDE SEQUENCE [LARGE SCALE GENOMIC DNA]</scope>
    <source>
        <strain evidence="1 2">DSM 4764</strain>
    </source>
</reference>
<gene>
    <name evidence="1" type="ORF">Xbed_01726</name>
</gene>
<protein>
    <submittedName>
        <fullName evidence="1">Uncharacterized protein</fullName>
    </submittedName>
</protein>
<evidence type="ECO:0000313" key="2">
    <source>
        <dbReference type="Proteomes" id="UP000194204"/>
    </source>
</evidence>
<proteinExistence type="predicted"/>
<organism evidence="1 2">
    <name type="scientific">Xenorhabdus beddingii</name>
    <dbReference type="NCBI Taxonomy" id="40578"/>
    <lineage>
        <taxon>Bacteria</taxon>
        <taxon>Pseudomonadati</taxon>
        <taxon>Pseudomonadota</taxon>
        <taxon>Gammaproteobacteria</taxon>
        <taxon>Enterobacterales</taxon>
        <taxon>Morganellaceae</taxon>
        <taxon>Xenorhabdus</taxon>
    </lineage>
</organism>
<accession>A0A1Y2SMS6</accession>
<sequence>MHFSMCGFLVYVHCPFIYTENMDAHLHTLQELSTTPFSFILIKINKKLIKNISINYTTITPVIYFSP</sequence>
<evidence type="ECO:0000313" key="1">
    <source>
        <dbReference type="EMBL" id="OTA20251.1"/>
    </source>
</evidence>
<comment type="caution">
    <text evidence="1">The sequence shown here is derived from an EMBL/GenBank/DDBJ whole genome shotgun (WGS) entry which is preliminary data.</text>
</comment>
<name>A0A1Y2SMS6_9GAMM</name>
<keyword evidence="2" id="KW-1185">Reference proteome</keyword>
<dbReference type="Proteomes" id="UP000194204">
    <property type="component" value="Unassembled WGS sequence"/>
</dbReference>